<dbReference type="Proteomes" id="UP001175000">
    <property type="component" value="Unassembled WGS sequence"/>
</dbReference>
<organism evidence="1 2">
    <name type="scientific">Immersiella caudata</name>
    <dbReference type="NCBI Taxonomy" id="314043"/>
    <lineage>
        <taxon>Eukaryota</taxon>
        <taxon>Fungi</taxon>
        <taxon>Dikarya</taxon>
        <taxon>Ascomycota</taxon>
        <taxon>Pezizomycotina</taxon>
        <taxon>Sordariomycetes</taxon>
        <taxon>Sordariomycetidae</taxon>
        <taxon>Sordariales</taxon>
        <taxon>Lasiosphaeriaceae</taxon>
        <taxon>Immersiella</taxon>
    </lineage>
</organism>
<proteinExistence type="predicted"/>
<evidence type="ECO:0000313" key="2">
    <source>
        <dbReference type="Proteomes" id="UP001175000"/>
    </source>
</evidence>
<protein>
    <submittedName>
        <fullName evidence="1">Uncharacterized protein</fullName>
    </submittedName>
</protein>
<dbReference type="AlphaFoldDB" id="A0AA39TS55"/>
<accession>A0AA39TS55</accession>
<gene>
    <name evidence="1" type="ORF">B0T14DRAFT_315440</name>
</gene>
<keyword evidence="2" id="KW-1185">Reference proteome</keyword>
<name>A0AA39TS55_9PEZI</name>
<evidence type="ECO:0000313" key="1">
    <source>
        <dbReference type="EMBL" id="KAK0610907.1"/>
    </source>
</evidence>
<dbReference type="EMBL" id="JAULSU010000007">
    <property type="protein sequence ID" value="KAK0610907.1"/>
    <property type="molecule type" value="Genomic_DNA"/>
</dbReference>
<sequence>MSTFLDRGFGGYAAADSRVGPYDANSTAFLNHIASSNATATFPLTLPDISKPYPGTPIEGWTLSLAMLDIPDPERNSNRDDSMLGYASILKAPDSLLVSTSGGPKEVNAHSSWGMCLWNFGEPLRGEVNNPNNSPLARNGSCAGFLSAPCLAKLEEQAKRSWRVDNSGRNSKFGSKVICNTLNTPDECGPNGPGNSGSATRSYEGVPLRYLNGSVTESDGWLYMRATRADTPREPEYVGDFWDRMVLNYWPVVSILVNVEAGSDGDGMVNVGCVAPNGQGTGKPAFTFSGVTPALAVEEKGKNAGEGRRVSMRTVVAGLVVGLGMIGGW</sequence>
<comment type="caution">
    <text evidence="1">The sequence shown here is derived from an EMBL/GenBank/DDBJ whole genome shotgun (WGS) entry which is preliminary data.</text>
</comment>
<reference evidence="1" key="1">
    <citation type="submission" date="2023-06" db="EMBL/GenBank/DDBJ databases">
        <title>Genome-scale phylogeny and comparative genomics of the fungal order Sordariales.</title>
        <authorList>
            <consortium name="Lawrence Berkeley National Laboratory"/>
            <person name="Hensen N."/>
            <person name="Bonometti L."/>
            <person name="Westerberg I."/>
            <person name="Brannstrom I.O."/>
            <person name="Guillou S."/>
            <person name="Cros-Aarteil S."/>
            <person name="Calhoun S."/>
            <person name="Haridas S."/>
            <person name="Kuo A."/>
            <person name="Mondo S."/>
            <person name="Pangilinan J."/>
            <person name="Riley R."/>
            <person name="Labutti K."/>
            <person name="Andreopoulos B."/>
            <person name="Lipzen A."/>
            <person name="Chen C."/>
            <person name="Yanf M."/>
            <person name="Daum C."/>
            <person name="Ng V."/>
            <person name="Clum A."/>
            <person name="Steindorff A."/>
            <person name="Ohm R."/>
            <person name="Martin F."/>
            <person name="Silar P."/>
            <person name="Natvig D."/>
            <person name="Lalanne C."/>
            <person name="Gautier V."/>
            <person name="Ament-Velasquez S.L."/>
            <person name="Kruys A."/>
            <person name="Hutchinson M.I."/>
            <person name="Powell A.J."/>
            <person name="Barry K."/>
            <person name="Miller A.N."/>
            <person name="Grigoriev I.V."/>
            <person name="Debuchy R."/>
            <person name="Gladieux P."/>
            <person name="Thoren M.H."/>
            <person name="Johannesson H."/>
        </authorList>
    </citation>
    <scope>NUCLEOTIDE SEQUENCE</scope>
    <source>
        <strain evidence="1">CBS 606.72</strain>
    </source>
</reference>